<proteinExistence type="predicted"/>
<evidence type="ECO:0000256" key="1">
    <source>
        <dbReference type="SAM" id="MobiDB-lite"/>
    </source>
</evidence>
<sequence>MEYTEHYEGMEQRNNLCDIANSNGFRMLHDDFDEDWKRGDEPHGTLTFTDEPAPQAPSPEPLVFTNSPPGTAIGERLNNIEDFLKEAFPE</sequence>
<organism evidence="2">
    <name type="scientific">marine sediment metagenome</name>
    <dbReference type="NCBI Taxonomy" id="412755"/>
    <lineage>
        <taxon>unclassified sequences</taxon>
        <taxon>metagenomes</taxon>
        <taxon>ecological metagenomes</taxon>
    </lineage>
</organism>
<protein>
    <submittedName>
        <fullName evidence="2">Uncharacterized protein</fullName>
    </submittedName>
</protein>
<gene>
    <name evidence="2" type="ORF">S06H3_61090</name>
</gene>
<dbReference type="EMBL" id="BARV01039977">
    <property type="protein sequence ID" value="GAI49635.1"/>
    <property type="molecule type" value="Genomic_DNA"/>
</dbReference>
<name>X1QF29_9ZZZZ</name>
<comment type="caution">
    <text evidence="2">The sequence shown here is derived from an EMBL/GenBank/DDBJ whole genome shotgun (WGS) entry which is preliminary data.</text>
</comment>
<feature type="region of interest" description="Disordered" evidence="1">
    <location>
        <begin position="39"/>
        <end position="60"/>
    </location>
</feature>
<evidence type="ECO:0000313" key="2">
    <source>
        <dbReference type="EMBL" id="GAI49635.1"/>
    </source>
</evidence>
<reference evidence="2" key="1">
    <citation type="journal article" date="2014" name="Front. Microbiol.">
        <title>High frequency of phylogenetically diverse reductive dehalogenase-homologous genes in deep subseafloor sedimentary metagenomes.</title>
        <authorList>
            <person name="Kawai M."/>
            <person name="Futagami T."/>
            <person name="Toyoda A."/>
            <person name="Takaki Y."/>
            <person name="Nishi S."/>
            <person name="Hori S."/>
            <person name="Arai W."/>
            <person name="Tsubouchi T."/>
            <person name="Morono Y."/>
            <person name="Uchiyama I."/>
            <person name="Ito T."/>
            <person name="Fujiyama A."/>
            <person name="Inagaki F."/>
            <person name="Takami H."/>
        </authorList>
    </citation>
    <scope>NUCLEOTIDE SEQUENCE</scope>
    <source>
        <strain evidence="2">Expedition CK06-06</strain>
    </source>
</reference>
<accession>X1QF29</accession>
<dbReference type="AlphaFoldDB" id="X1QF29"/>